<dbReference type="InterPro" id="IPR017072">
    <property type="entry name" value="TF_Spt6"/>
</dbReference>
<feature type="compositionally biased region" description="Acidic residues" evidence="6">
    <location>
        <begin position="97"/>
        <end position="107"/>
    </location>
</feature>
<dbReference type="CDD" id="cd09918">
    <property type="entry name" value="SH2_Nterm_SPT6_like"/>
    <property type="match status" value="1"/>
</dbReference>
<sequence length="1871" mass="210668">MVGPHINYLHLGREKTGFVHSTHSKRNILRENCHSMSELPDFGDSSDSSDEEGLVEEKRGLNSSSAAAANKKTKRKDISKKGGGEGKIMKKGGGGLEDSEDEDSDEDEKSKNKKRLKRNVDVLDDDDLDLINEARGLPTKSSRAHVAAAERERSDNALARIEPENLRVRGRNEQELSRGLFTGDTDDEDEDNDEINGVSRSKEGGGRQQQKVSRTDYDEDDLDDFIDSGDDIERGVGGGQVEGGVSEEERQRQRMERVEARRRAALRRAFEPVQLVENFCTERDEAIRTFDCPERFYDWLVASVSKKQRATLKITDDITEEEEEEALWIMHKIPAIHSEWLSFSSPSLVTPGENTMETEKYQEQKEDAVLNSIIYALRYMRTERLEPEFIRRYRQDVVSSAAVRENLYSIIDEDGEWERMTDARSKIEGILAAESNNEEEGEELIMLRSQLQAAEDKLHRTLRDEEQVKEKLNDLEKMATAGTKSGNGEDNDDDDDLFGDDDEEEDETARQNKFQQLESLQSHLNTLTSLLNAQSQEVARLDSLCREKESESAAATLNAASSEGDIKAFSARSKKMCKDKLWHFGDYSEYVLSMIEYRQVMDMKIYLNLIKEGNAAIKDKTSLFRARDDILGKEKKKKRSRRFDWDYYRTCVSEGLRAICYQFVLPPFRVGIKLEDTLTSTNGFSYDKILPGEDGDDLDMAIGDPRQWVAPVIEGRSPKEFGCQLIDSGELVSLVTAHEDAAWDDNPDIIDPLRACRYVAAMELAHEPRIRRQLRTIYRSEAVITTRPTSKGFGEIDAFHEYYGLHLLKEKPVRDHFPMNRPDLAKRNARLNAEEVKEYDANLKKKVADNCIQYLNLLKAERSGDITLQVHLPYVHHLSNTETPWYRCTPDTLSRDRQDIGSLMEALERVYLPADGDTDEWNDERRKILKMALINYLLPQFEAETRRDLQDVSMRIGVAAAGKNLRILAMEGPYRPSHLLGENRFIVPTGDLPIVAVCSSNDARDGTFLAAVNGRGELSDHVAIPGGTSITSPQIREKIITFLMQIRPAAVVVGSGGGVGSRATARRLGELIAEATERWNNRLIQGQDEDDEDFEARMDAFRMIHPNNNDDDEVVWKCNVDIVDDNVAQLFGRSIRGKKEFPDTAVNLKVAIATARWAKDPLCELAYTWSVASDAGVFGTEMLFLNIHPLQRLLPKPLLLREYQRVLCDVTAEVGVDINGACSYDHMHGLLSFVPGLGPRKASILKQNVSRIGGVVSSRKSLLTKRLLGPVVYNNSIAFLRIRATDQLQDQILHPLDDSRCHPDVYQRNKWAIQIAVDALESGDGVVQDDFTAIRNVMENSKEEVKQLFNATKAEWEGVYGPTFDISSWDPKIAVPVERWRDKVEDLDIEAFADIIESSGSGKWLSHLTMVKWEFRLPFADPRKPMEPPSGAKLFKLLTGESDASLRPGKEVTGMIVKNGDFGSQVKLEGDVPGFIPLRNLADDHVESAEDIVSVGTVVTALITQVKMDHMCVDLTLKKEDFRKKSSEWERPMSLPPLDEYFDKIAALKIDEEKDKDRQARLEALRLTIGEAKIGSDSQVAEVNASATGRRSGKVTRRACAHPAFRNDTHDKVDRELKENSDAIVGDALIRPSNKSCDSLAIHWLVRPGCIKVIEVIEQDKDTDASIGNRLIIKKEVYGSIDELLGRYIAPMNDRVEELQHHRKFLDKLEDDVDDILLEMRRKNPAGVFYHICWSESYPGYVSLRFIMSRTPRHHTIGIAPDGFVWGPKIYSSIDRLLNDFKKNPSGQGAMPSNPPGGLSTHSISTSTQRTVGRPEEIRQSRWGARSSIPPAGWASSALPPPGPPPIFVAPPGQPPTFSYNLPPPSHAPHM</sequence>
<dbReference type="GO" id="GO:0005634">
    <property type="term" value="C:nucleus"/>
    <property type="evidence" value="ECO:0007669"/>
    <property type="project" value="UniProtKB-SubCell"/>
</dbReference>
<feature type="compositionally biased region" description="Acidic residues" evidence="6">
    <location>
        <begin position="489"/>
        <end position="507"/>
    </location>
</feature>
<dbReference type="InterPro" id="IPR035019">
    <property type="entry name" value="Spt6_SH2_N"/>
</dbReference>
<dbReference type="InterPro" id="IPR035018">
    <property type="entry name" value="Spt6_SH2_C"/>
</dbReference>
<keyword evidence="3" id="KW-0804">Transcription</keyword>
<feature type="coiled-coil region" evidence="5">
    <location>
        <begin position="517"/>
        <end position="551"/>
    </location>
</feature>
<feature type="domain" description="S1 motif" evidence="7">
    <location>
        <begin position="1449"/>
        <end position="1518"/>
    </location>
</feature>
<evidence type="ECO:0000313" key="9">
    <source>
        <dbReference type="Proteomes" id="UP001530377"/>
    </source>
</evidence>
<proteinExistence type="inferred from homology"/>
<feature type="coiled-coil region" evidence="5">
    <location>
        <begin position="437"/>
        <end position="478"/>
    </location>
</feature>
<dbReference type="EMBL" id="JALLPB020000015">
    <property type="protein sequence ID" value="KAL3826724.1"/>
    <property type="molecule type" value="Genomic_DNA"/>
</dbReference>
<dbReference type="CDD" id="cd00164">
    <property type="entry name" value="S1_like"/>
    <property type="match status" value="1"/>
</dbReference>
<evidence type="ECO:0000256" key="1">
    <source>
        <dbReference type="ARBA" id="ARBA00004123"/>
    </source>
</evidence>
<gene>
    <name evidence="8" type="ORF">ACHAXA_009333</name>
</gene>
<protein>
    <recommendedName>
        <fullName evidence="7">S1 motif domain-containing protein</fullName>
    </recommendedName>
</protein>
<feature type="region of interest" description="Disordered" evidence="6">
    <location>
        <begin position="34"/>
        <end position="251"/>
    </location>
</feature>
<feature type="compositionally biased region" description="Pro residues" evidence="6">
    <location>
        <begin position="1862"/>
        <end position="1871"/>
    </location>
</feature>
<comment type="caution">
    <text evidence="8">The sequence shown here is derived from an EMBL/GenBank/DDBJ whole genome shotgun (WGS) entry which is preliminary data.</text>
</comment>
<dbReference type="Pfam" id="PF14635">
    <property type="entry name" value="HHH_7"/>
    <property type="match status" value="1"/>
</dbReference>
<dbReference type="InterPro" id="IPR003029">
    <property type="entry name" value="S1_domain"/>
</dbReference>
<dbReference type="SUPFAM" id="SSF50249">
    <property type="entry name" value="Nucleic acid-binding proteins"/>
    <property type="match status" value="1"/>
</dbReference>
<dbReference type="Gene3D" id="1.10.10.2740">
    <property type="entry name" value="Spt6, Death-like domain"/>
    <property type="match status" value="1"/>
</dbReference>
<feature type="compositionally biased region" description="Polar residues" evidence="6">
    <location>
        <begin position="1800"/>
        <end position="1811"/>
    </location>
</feature>
<dbReference type="Pfam" id="PF00575">
    <property type="entry name" value="S1"/>
    <property type="match status" value="1"/>
</dbReference>
<dbReference type="InterPro" id="IPR012337">
    <property type="entry name" value="RNaseH-like_sf"/>
</dbReference>
<evidence type="ECO:0000256" key="4">
    <source>
        <dbReference type="ARBA" id="ARBA00023242"/>
    </source>
</evidence>
<dbReference type="SMART" id="SM00316">
    <property type="entry name" value="S1"/>
    <property type="match status" value="1"/>
</dbReference>
<dbReference type="InterPro" id="IPR042066">
    <property type="entry name" value="Spt6_death-like"/>
</dbReference>
<dbReference type="InterPro" id="IPR032706">
    <property type="entry name" value="Spt6_HHH"/>
</dbReference>
<name>A0ABD3SQ63_9STRA</name>
<dbReference type="InterPro" id="IPR023323">
    <property type="entry name" value="Tex-like_dom_sf"/>
</dbReference>
<feature type="compositionally biased region" description="Basic and acidic residues" evidence="6">
    <location>
        <begin position="79"/>
        <end position="88"/>
    </location>
</feature>
<dbReference type="InterPro" id="IPR010994">
    <property type="entry name" value="RuvA_2-like"/>
</dbReference>
<evidence type="ECO:0000256" key="3">
    <source>
        <dbReference type="ARBA" id="ARBA00023163"/>
    </source>
</evidence>
<dbReference type="InterPro" id="IPR012340">
    <property type="entry name" value="NA-bd_OB-fold"/>
</dbReference>
<dbReference type="CDD" id="cd09928">
    <property type="entry name" value="SH2_Cterm_SPT6_like"/>
    <property type="match status" value="1"/>
</dbReference>
<feature type="compositionally biased region" description="Basic and acidic residues" evidence="6">
    <location>
        <begin position="148"/>
        <end position="176"/>
    </location>
</feature>
<dbReference type="PANTHER" id="PTHR10145">
    <property type="entry name" value="TRANSCRIPTION ELONGATION FACTOR SPT6"/>
    <property type="match status" value="1"/>
</dbReference>
<dbReference type="SUPFAM" id="SSF158832">
    <property type="entry name" value="Tex N-terminal region-like"/>
    <property type="match status" value="1"/>
</dbReference>
<dbReference type="SUPFAM" id="SSF47781">
    <property type="entry name" value="RuvA domain 2-like"/>
    <property type="match status" value="1"/>
</dbReference>
<dbReference type="InterPro" id="IPR023319">
    <property type="entry name" value="Tex-like_HTH_dom_sf"/>
</dbReference>
<dbReference type="PROSITE" id="PS50126">
    <property type="entry name" value="S1"/>
    <property type="match status" value="1"/>
</dbReference>
<dbReference type="Proteomes" id="UP001530377">
    <property type="component" value="Unassembled WGS sequence"/>
</dbReference>
<comment type="subcellular location">
    <subcellularLocation>
        <location evidence="1">Nucleus</location>
    </subcellularLocation>
</comment>
<evidence type="ECO:0000259" key="7">
    <source>
        <dbReference type="PROSITE" id="PS50126"/>
    </source>
</evidence>
<dbReference type="Gene3D" id="1.10.150.850">
    <property type="entry name" value="Spt6, helix-hairpin-helix domain"/>
    <property type="match status" value="1"/>
</dbReference>
<feature type="region of interest" description="Disordered" evidence="6">
    <location>
        <begin position="1782"/>
        <end position="1871"/>
    </location>
</feature>
<dbReference type="Gene3D" id="3.30.420.140">
    <property type="entry name" value="YqgF/RNase H-like domain"/>
    <property type="match status" value="1"/>
</dbReference>
<dbReference type="InterPro" id="IPR036860">
    <property type="entry name" value="SH2_dom_sf"/>
</dbReference>
<organism evidence="8 9">
    <name type="scientific">Cyclostephanos tholiformis</name>
    <dbReference type="NCBI Taxonomy" id="382380"/>
    <lineage>
        <taxon>Eukaryota</taxon>
        <taxon>Sar</taxon>
        <taxon>Stramenopiles</taxon>
        <taxon>Ochrophyta</taxon>
        <taxon>Bacillariophyta</taxon>
        <taxon>Coscinodiscophyceae</taxon>
        <taxon>Thalassiosirophycidae</taxon>
        <taxon>Stephanodiscales</taxon>
        <taxon>Stephanodiscaceae</taxon>
        <taxon>Cyclostephanos</taxon>
    </lineage>
</organism>
<accession>A0ABD3SQ63</accession>
<dbReference type="SUPFAM" id="SSF53098">
    <property type="entry name" value="Ribonuclease H-like"/>
    <property type="match status" value="1"/>
</dbReference>
<dbReference type="Gene3D" id="3.30.505.10">
    <property type="entry name" value="SH2 domain"/>
    <property type="match status" value="2"/>
</dbReference>
<evidence type="ECO:0000256" key="6">
    <source>
        <dbReference type="SAM" id="MobiDB-lite"/>
    </source>
</evidence>
<feature type="compositionally biased region" description="Acidic residues" evidence="6">
    <location>
        <begin position="217"/>
        <end position="230"/>
    </location>
</feature>
<dbReference type="InterPro" id="IPR037027">
    <property type="entry name" value="YqgF/RNaseH-like_dom_sf"/>
</dbReference>
<dbReference type="Gene3D" id="1.10.10.650">
    <property type="entry name" value="RuvA domain 2-like"/>
    <property type="match status" value="1"/>
</dbReference>
<dbReference type="InterPro" id="IPR035420">
    <property type="entry name" value="Spt6_SH2"/>
</dbReference>
<evidence type="ECO:0000313" key="8">
    <source>
        <dbReference type="EMBL" id="KAL3826724.1"/>
    </source>
</evidence>
<evidence type="ECO:0000256" key="2">
    <source>
        <dbReference type="ARBA" id="ARBA00009253"/>
    </source>
</evidence>
<feature type="region of interest" description="Disordered" evidence="6">
    <location>
        <begin position="479"/>
        <end position="511"/>
    </location>
</feature>
<keyword evidence="5" id="KW-0175">Coiled coil</keyword>
<evidence type="ECO:0000256" key="5">
    <source>
        <dbReference type="SAM" id="Coils"/>
    </source>
</evidence>
<keyword evidence="4" id="KW-0539">Nucleus</keyword>
<dbReference type="Gene3D" id="1.10.3500.10">
    <property type="entry name" value="Tex N-terminal region-like"/>
    <property type="match status" value="1"/>
</dbReference>
<keyword evidence="9" id="KW-1185">Reference proteome</keyword>
<dbReference type="Pfam" id="PF14633">
    <property type="entry name" value="SH2_2"/>
    <property type="match status" value="1"/>
</dbReference>
<comment type="similarity">
    <text evidence="2">Belongs to the SPT6 family.</text>
</comment>
<feature type="compositionally biased region" description="Acidic residues" evidence="6">
    <location>
        <begin position="184"/>
        <end position="194"/>
    </location>
</feature>
<dbReference type="PANTHER" id="PTHR10145:SF6">
    <property type="entry name" value="TRANSCRIPTION ELONGATION FACTOR SPT6"/>
    <property type="match status" value="1"/>
</dbReference>
<dbReference type="Gene3D" id="2.40.50.140">
    <property type="entry name" value="Nucleic acid-binding proteins"/>
    <property type="match status" value="1"/>
</dbReference>
<reference evidence="8 9" key="1">
    <citation type="submission" date="2024-10" db="EMBL/GenBank/DDBJ databases">
        <title>Updated reference genomes for cyclostephanoid diatoms.</title>
        <authorList>
            <person name="Roberts W.R."/>
            <person name="Alverson A.J."/>
        </authorList>
    </citation>
    <scope>NUCLEOTIDE SEQUENCE [LARGE SCALE GENOMIC DNA]</scope>
    <source>
        <strain evidence="8 9">AJA228-03</strain>
    </source>
</reference>
<feature type="compositionally biased region" description="Pro residues" evidence="6">
    <location>
        <begin position="1839"/>
        <end position="1855"/>
    </location>
</feature>